<feature type="transmembrane region" description="Helical" evidence="7">
    <location>
        <begin position="79"/>
        <end position="101"/>
    </location>
</feature>
<evidence type="ECO:0000313" key="8">
    <source>
        <dbReference type="EMBL" id="KAK7869944.1"/>
    </source>
</evidence>
<keyword evidence="4" id="KW-0769">Symport</keyword>
<dbReference type="FunFam" id="1.20.1250.20:FF:000003">
    <property type="entry name" value="Solute carrier family 17 member 3"/>
    <property type="match status" value="1"/>
</dbReference>
<keyword evidence="3 7" id="KW-0812">Transmembrane</keyword>
<dbReference type="GO" id="GO:0015293">
    <property type="term" value="F:symporter activity"/>
    <property type="evidence" value="ECO:0007669"/>
    <property type="project" value="UniProtKB-KW"/>
</dbReference>
<name>A0AAN9VRB6_9ORTH</name>
<dbReference type="InterPro" id="IPR050382">
    <property type="entry name" value="MFS_Na/Anion_cotransporter"/>
</dbReference>
<accession>A0AAN9VRB6</accession>
<evidence type="ECO:0000256" key="3">
    <source>
        <dbReference type="ARBA" id="ARBA00022692"/>
    </source>
</evidence>
<dbReference type="Proteomes" id="UP001378592">
    <property type="component" value="Unassembled WGS sequence"/>
</dbReference>
<sequence>MAACGALADAAGWQATFYATGAAGALWFVAWMLVVRDSPDVDPRITPQEKKFIHDALGSVKPQAAGGRRPWGRILRSPPVWAVAVAHFCEGWGYTTFLTQLPTFMTDALNFNLAKSGLLSALPYVAMIVSLPSVSVLSDWLVARKFLTVTQARKTFNCVAFLAQTVFLFLTTVVGSPYAVVACMTIAQGIGAFACCGFSVNPLDLAPQHASVIMGLSCTVSTLSGMVSPLLTGFIVTDKTQEQWNKVFYVASGVYLFGAVFYFLFASGERQSWAKDGSEAEAEAENSAEAVPLKA</sequence>
<keyword evidence="6 7" id="KW-0472">Membrane</keyword>
<proteinExistence type="predicted"/>
<dbReference type="PANTHER" id="PTHR11662:SF455">
    <property type="entry name" value="GH23975P"/>
    <property type="match status" value="1"/>
</dbReference>
<evidence type="ECO:0000256" key="1">
    <source>
        <dbReference type="ARBA" id="ARBA00004141"/>
    </source>
</evidence>
<comment type="caution">
    <text evidence="8">The sequence shown here is derived from an EMBL/GenBank/DDBJ whole genome shotgun (WGS) entry which is preliminary data.</text>
</comment>
<evidence type="ECO:0008006" key="10">
    <source>
        <dbReference type="Google" id="ProtNLM"/>
    </source>
</evidence>
<feature type="transmembrane region" description="Helical" evidence="7">
    <location>
        <begin position="121"/>
        <end position="143"/>
    </location>
</feature>
<dbReference type="GO" id="GO:0016020">
    <property type="term" value="C:membrane"/>
    <property type="evidence" value="ECO:0007669"/>
    <property type="project" value="UniProtKB-SubCell"/>
</dbReference>
<feature type="transmembrane region" description="Helical" evidence="7">
    <location>
        <begin position="212"/>
        <end position="235"/>
    </location>
</feature>
<gene>
    <name evidence="8" type="ORF">R5R35_013721</name>
</gene>
<evidence type="ECO:0000256" key="7">
    <source>
        <dbReference type="SAM" id="Phobius"/>
    </source>
</evidence>
<evidence type="ECO:0000256" key="2">
    <source>
        <dbReference type="ARBA" id="ARBA00022448"/>
    </source>
</evidence>
<dbReference type="Gene3D" id="1.20.1250.20">
    <property type="entry name" value="MFS general substrate transporter like domains"/>
    <property type="match status" value="1"/>
</dbReference>
<dbReference type="AlphaFoldDB" id="A0AAN9VRB6"/>
<dbReference type="PANTHER" id="PTHR11662">
    <property type="entry name" value="SOLUTE CARRIER FAMILY 17"/>
    <property type="match status" value="1"/>
</dbReference>
<organism evidence="8 9">
    <name type="scientific">Gryllus longicercus</name>
    <dbReference type="NCBI Taxonomy" id="2509291"/>
    <lineage>
        <taxon>Eukaryota</taxon>
        <taxon>Metazoa</taxon>
        <taxon>Ecdysozoa</taxon>
        <taxon>Arthropoda</taxon>
        <taxon>Hexapoda</taxon>
        <taxon>Insecta</taxon>
        <taxon>Pterygota</taxon>
        <taxon>Neoptera</taxon>
        <taxon>Polyneoptera</taxon>
        <taxon>Orthoptera</taxon>
        <taxon>Ensifera</taxon>
        <taxon>Gryllidea</taxon>
        <taxon>Grylloidea</taxon>
        <taxon>Gryllidae</taxon>
        <taxon>Gryllinae</taxon>
        <taxon>Gryllus</taxon>
    </lineage>
</organism>
<protein>
    <recommendedName>
        <fullName evidence="10">Inorganic phosphate cotransporter</fullName>
    </recommendedName>
</protein>
<dbReference type="InterPro" id="IPR036259">
    <property type="entry name" value="MFS_trans_sf"/>
</dbReference>
<reference evidence="8 9" key="1">
    <citation type="submission" date="2024-03" db="EMBL/GenBank/DDBJ databases">
        <title>The genome assembly and annotation of the cricket Gryllus longicercus Weissman &amp; Gray.</title>
        <authorList>
            <person name="Szrajer S."/>
            <person name="Gray D."/>
            <person name="Ylla G."/>
        </authorList>
    </citation>
    <scope>NUCLEOTIDE SEQUENCE [LARGE SCALE GENOMIC DNA]</scope>
    <source>
        <strain evidence="8">DAG 2021-001</strain>
        <tissue evidence="8">Whole body minus gut</tissue>
    </source>
</reference>
<keyword evidence="2" id="KW-0813">Transport</keyword>
<evidence type="ECO:0000256" key="5">
    <source>
        <dbReference type="ARBA" id="ARBA00022989"/>
    </source>
</evidence>
<keyword evidence="9" id="KW-1185">Reference proteome</keyword>
<dbReference type="InterPro" id="IPR011701">
    <property type="entry name" value="MFS"/>
</dbReference>
<comment type="subcellular location">
    <subcellularLocation>
        <location evidence="1">Membrane</location>
        <topology evidence="1">Multi-pass membrane protein</topology>
    </subcellularLocation>
</comment>
<feature type="transmembrane region" description="Helical" evidence="7">
    <location>
        <begin position="155"/>
        <end position="173"/>
    </location>
</feature>
<dbReference type="GO" id="GO:0006820">
    <property type="term" value="P:monoatomic anion transport"/>
    <property type="evidence" value="ECO:0007669"/>
    <property type="project" value="TreeGrafter"/>
</dbReference>
<feature type="transmembrane region" description="Helical" evidence="7">
    <location>
        <begin position="247"/>
        <end position="265"/>
    </location>
</feature>
<evidence type="ECO:0000256" key="6">
    <source>
        <dbReference type="ARBA" id="ARBA00023136"/>
    </source>
</evidence>
<dbReference type="EMBL" id="JAZDUA010000066">
    <property type="protein sequence ID" value="KAK7869944.1"/>
    <property type="molecule type" value="Genomic_DNA"/>
</dbReference>
<dbReference type="SUPFAM" id="SSF103473">
    <property type="entry name" value="MFS general substrate transporter"/>
    <property type="match status" value="1"/>
</dbReference>
<evidence type="ECO:0000256" key="4">
    <source>
        <dbReference type="ARBA" id="ARBA00022847"/>
    </source>
</evidence>
<keyword evidence="5 7" id="KW-1133">Transmembrane helix</keyword>
<feature type="transmembrane region" description="Helical" evidence="7">
    <location>
        <begin position="15"/>
        <end position="35"/>
    </location>
</feature>
<evidence type="ECO:0000313" key="9">
    <source>
        <dbReference type="Proteomes" id="UP001378592"/>
    </source>
</evidence>
<dbReference type="Pfam" id="PF07690">
    <property type="entry name" value="MFS_1"/>
    <property type="match status" value="1"/>
</dbReference>